<dbReference type="PANTHER" id="PTHR30605:SF0">
    <property type="entry name" value="ANHYDRO-N-ACETYLMURAMIC ACID KINASE"/>
    <property type="match status" value="1"/>
</dbReference>
<dbReference type="InterPro" id="IPR005338">
    <property type="entry name" value="Anhydro_N_Ac-Mur_kinase"/>
</dbReference>
<comment type="caution">
    <text evidence="1">The sequence shown here is derived from an EMBL/GenBank/DDBJ whole genome shotgun (WGS) entry which is preliminary data.</text>
</comment>
<dbReference type="GO" id="GO:0006040">
    <property type="term" value="P:amino sugar metabolic process"/>
    <property type="evidence" value="ECO:0007669"/>
    <property type="project" value="InterPro"/>
</dbReference>
<name>A0A4Q7P0G9_9FLAO</name>
<dbReference type="GO" id="GO:0009254">
    <property type="term" value="P:peptidoglycan turnover"/>
    <property type="evidence" value="ECO:0007669"/>
    <property type="project" value="InterPro"/>
</dbReference>
<dbReference type="Gene3D" id="3.30.420.40">
    <property type="match status" value="2"/>
</dbReference>
<dbReference type="RefSeq" id="WP_130286425.1">
    <property type="nucleotide sequence ID" value="NZ_SGXE01000002.1"/>
</dbReference>
<dbReference type="AlphaFoldDB" id="A0A4Q7P0G9"/>
<dbReference type="SUPFAM" id="SSF53067">
    <property type="entry name" value="Actin-like ATPase domain"/>
    <property type="match status" value="1"/>
</dbReference>
<dbReference type="Proteomes" id="UP000292262">
    <property type="component" value="Unassembled WGS sequence"/>
</dbReference>
<dbReference type="OrthoDB" id="9763949at2"/>
<proteinExistence type="predicted"/>
<accession>A0A4Q7P0G9</accession>
<evidence type="ECO:0000313" key="1">
    <source>
        <dbReference type="EMBL" id="RZS93286.1"/>
    </source>
</evidence>
<dbReference type="GO" id="GO:0005524">
    <property type="term" value="F:ATP binding"/>
    <property type="evidence" value="ECO:0007669"/>
    <property type="project" value="InterPro"/>
</dbReference>
<dbReference type="GO" id="GO:0016301">
    <property type="term" value="F:kinase activity"/>
    <property type="evidence" value="ECO:0007669"/>
    <property type="project" value="UniProtKB-KW"/>
</dbReference>
<gene>
    <name evidence="1" type="ORF">EV197_1862</name>
</gene>
<dbReference type="Pfam" id="PF03702">
    <property type="entry name" value="AnmK"/>
    <property type="match status" value="1"/>
</dbReference>
<dbReference type="NCBIfam" id="NF007144">
    <property type="entry name" value="PRK09585.2-3"/>
    <property type="match status" value="1"/>
</dbReference>
<protein>
    <submittedName>
        <fullName evidence="1">Anhydro-N-acetylmuramic acid kinase</fullName>
    </submittedName>
</protein>
<dbReference type="InterPro" id="IPR043129">
    <property type="entry name" value="ATPase_NBD"/>
</dbReference>
<keyword evidence="1" id="KW-0808">Transferase</keyword>
<dbReference type="GO" id="GO:0016773">
    <property type="term" value="F:phosphotransferase activity, alcohol group as acceptor"/>
    <property type="evidence" value="ECO:0007669"/>
    <property type="project" value="InterPro"/>
</dbReference>
<keyword evidence="2" id="KW-1185">Reference proteome</keyword>
<organism evidence="1 2">
    <name type="scientific">Aquimarina brevivitae</name>
    <dbReference type="NCBI Taxonomy" id="323412"/>
    <lineage>
        <taxon>Bacteria</taxon>
        <taxon>Pseudomonadati</taxon>
        <taxon>Bacteroidota</taxon>
        <taxon>Flavobacteriia</taxon>
        <taxon>Flavobacteriales</taxon>
        <taxon>Flavobacteriaceae</taxon>
        <taxon>Aquimarina</taxon>
    </lineage>
</organism>
<dbReference type="EMBL" id="SGXE01000002">
    <property type="protein sequence ID" value="RZS93286.1"/>
    <property type="molecule type" value="Genomic_DNA"/>
</dbReference>
<sequence length="362" mass="40376">MSNNTHQYKVIGLMSGTSLDGLDIAFCNFQYDYAKWSFTILDTKTIAYSQQLKNKLQQALHLDATELLLLHNEYGHWLGTEAKQFIAQHNLAVDFIASHGHTIFHQPDKGLTYQIGSGQHLANASNKKVICDFRTKDVALGGQGAPLVPIGDRLLFSKYDFCLNLGGFSNISFEEKTGKRIAFDISPVNMLLNYLSNKIDLEYDKGGNIAQSGTLNLRLLDHLNKLEHYNLNPPKSLGQEWFTQHCIPLIESTKDTVANLLHTSTVHIAHQIGQVIKSYTTKHKAKVFITGGGAKNNFLITTIKKELENLADVITPNEKMIDFKEALVFAFLGVLRDRNEVNCLQSVTGATKDSSSGVIYYP</sequence>
<keyword evidence="1" id="KW-0418">Kinase</keyword>
<evidence type="ECO:0000313" key="2">
    <source>
        <dbReference type="Proteomes" id="UP000292262"/>
    </source>
</evidence>
<reference evidence="1 2" key="1">
    <citation type="submission" date="2019-02" db="EMBL/GenBank/DDBJ databases">
        <title>Genomic Encyclopedia of Type Strains, Phase IV (KMG-IV): sequencing the most valuable type-strain genomes for metagenomic binning, comparative biology and taxonomic classification.</title>
        <authorList>
            <person name="Goeker M."/>
        </authorList>
    </citation>
    <scope>NUCLEOTIDE SEQUENCE [LARGE SCALE GENOMIC DNA]</scope>
    <source>
        <strain evidence="1 2">DSM 17196</strain>
    </source>
</reference>
<dbReference type="PANTHER" id="PTHR30605">
    <property type="entry name" value="ANHYDRO-N-ACETYLMURAMIC ACID KINASE"/>
    <property type="match status" value="1"/>
</dbReference>